<feature type="region of interest" description="Disordered" evidence="1">
    <location>
        <begin position="132"/>
        <end position="151"/>
    </location>
</feature>
<protein>
    <recommendedName>
        <fullName evidence="4">Protein kinase domain-containing protein</fullName>
    </recommendedName>
</protein>
<dbReference type="EMBL" id="SNRW01047563">
    <property type="protein sequence ID" value="KAA6315115.1"/>
    <property type="molecule type" value="Genomic_DNA"/>
</dbReference>
<dbReference type="InterPro" id="IPR011009">
    <property type="entry name" value="Kinase-like_dom_sf"/>
</dbReference>
<evidence type="ECO:0008006" key="4">
    <source>
        <dbReference type="Google" id="ProtNLM"/>
    </source>
</evidence>
<name>A0A5J4Q019_9EUKA</name>
<organism evidence="2 3">
    <name type="scientific">Streblomastix strix</name>
    <dbReference type="NCBI Taxonomy" id="222440"/>
    <lineage>
        <taxon>Eukaryota</taxon>
        <taxon>Metamonada</taxon>
        <taxon>Preaxostyla</taxon>
        <taxon>Oxymonadida</taxon>
        <taxon>Streblomastigidae</taxon>
        <taxon>Streblomastix</taxon>
    </lineage>
</organism>
<evidence type="ECO:0000256" key="1">
    <source>
        <dbReference type="SAM" id="MobiDB-lite"/>
    </source>
</evidence>
<gene>
    <name evidence="2" type="ORF">EZS28_055469</name>
</gene>
<dbReference type="AlphaFoldDB" id="A0A5J4Q019"/>
<sequence length="151" mass="17248">EKEVATSMFQGSQIGLNFPSECKQLIEGLLQEDPNKRWSIEQALSSPFFKINFTGVQIQGGINTILTLDQLSQLVQMPITPKFRIQLTERIYPELKDQEEKSQEQLNKEIFEYLDKNKFPPLDLIYKGLYPPKPKDIINGTSPPTVPSPQP</sequence>
<accession>A0A5J4Q019</accession>
<evidence type="ECO:0000313" key="2">
    <source>
        <dbReference type="EMBL" id="KAA6315115.1"/>
    </source>
</evidence>
<dbReference type="OrthoDB" id="5979581at2759"/>
<dbReference type="Proteomes" id="UP000324800">
    <property type="component" value="Unassembled WGS sequence"/>
</dbReference>
<feature type="non-terminal residue" evidence="2">
    <location>
        <position position="1"/>
    </location>
</feature>
<proteinExistence type="predicted"/>
<dbReference type="Gene3D" id="1.10.510.10">
    <property type="entry name" value="Transferase(Phosphotransferase) domain 1"/>
    <property type="match status" value="1"/>
</dbReference>
<comment type="caution">
    <text evidence="2">The sequence shown here is derived from an EMBL/GenBank/DDBJ whole genome shotgun (WGS) entry which is preliminary data.</text>
</comment>
<dbReference type="SUPFAM" id="SSF56112">
    <property type="entry name" value="Protein kinase-like (PK-like)"/>
    <property type="match status" value="1"/>
</dbReference>
<feature type="non-terminal residue" evidence="2">
    <location>
        <position position="151"/>
    </location>
</feature>
<evidence type="ECO:0000313" key="3">
    <source>
        <dbReference type="Proteomes" id="UP000324800"/>
    </source>
</evidence>
<reference evidence="2 3" key="1">
    <citation type="submission" date="2019-03" db="EMBL/GenBank/DDBJ databases">
        <title>Single cell metagenomics reveals metabolic interactions within the superorganism composed of flagellate Streblomastix strix and complex community of Bacteroidetes bacteria on its surface.</title>
        <authorList>
            <person name="Treitli S.C."/>
            <person name="Kolisko M."/>
            <person name="Husnik F."/>
            <person name="Keeling P."/>
            <person name="Hampl V."/>
        </authorList>
    </citation>
    <scope>NUCLEOTIDE SEQUENCE [LARGE SCALE GENOMIC DNA]</scope>
    <source>
        <strain evidence="2">ST1C</strain>
    </source>
</reference>